<comment type="similarity">
    <text evidence="1 2">Belongs to the AB hydrolase superfamily. Lipase family.</text>
</comment>
<organism evidence="6 7">
    <name type="scientific">Deinandra increscens subsp. villosa</name>
    <dbReference type="NCBI Taxonomy" id="3103831"/>
    <lineage>
        <taxon>Eukaryota</taxon>
        <taxon>Viridiplantae</taxon>
        <taxon>Streptophyta</taxon>
        <taxon>Embryophyta</taxon>
        <taxon>Tracheophyta</taxon>
        <taxon>Spermatophyta</taxon>
        <taxon>Magnoliopsida</taxon>
        <taxon>eudicotyledons</taxon>
        <taxon>Gunneridae</taxon>
        <taxon>Pentapetalae</taxon>
        <taxon>asterids</taxon>
        <taxon>campanulids</taxon>
        <taxon>Asterales</taxon>
        <taxon>Asteraceae</taxon>
        <taxon>Asteroideae</taxon>
        <taxon>Heliantheae alliance</taxon>
        <taxon>Madieae</taxon>
        <taxon>Madiinae</taxon>
        <taxon>Deinandra</taxon>
    </lineage>
</organism>
<dbReference type="PANTHER" id="PTHR11005">
    <property type="entry name" value="LYSOSOMAL ACID LIPASE-RELATED"/>
    <property type="match status" value="1"/>
</dbReference>
<keyword evidence="2" id="KW-0443">Lipid metabolism</keyword>
<feature type="signal peptide" evidence="4">
    <location>
        <begin position="1"/>
        <end position="21"/>
    </location>
</feature>
<dbReference type="GO" id="GO:0016042">
    <property type="term" value="P:lipid catabolic process"/>
    <property type="evidence" value="ECO:0007669"/>
    <property type="project" value="UniProtKB-KW"/>
</dbReference>
<accession>A0AAP0DLR4</accession>
<dbReference type="Pfam" id="PF04083">
    <property type="entry name" value="Abhydro_lipase"/>
    <property type="match status" value="1"/>
</dbReference>
<keyword evidence="2" id="KW-0442">Lipid degradation</keyword>
<feature type="active site" description="Charge relay system" evidence="3">
    <location>
        <position position="347"/>
    </location>
</feature>
<gene>
    <name evidence="6" type="ORF">SSX86_005717</name>
</gene>
<proteinExistence type="inferred from homology"/>
<feature type="active site" description="Nucleophile" evidence="3">
    <location>
        <position position="177"/>
    </location>
</feature>
<evidence type="ECO:0000313" key="7">
    <source>
        <dbReference type="Proteomes" id="UP001408789"/>
    </source>
</evidence>
<feature type="chain" id="PRO_5043047540" description="Lipase" evidence="4">
    <location>
        <begin position="22"/>
        <end position="404"/>
    </location>
</feature>
<evidence type="ECO:0000259" key="5">
    <source>
        <dbReference type="Pfam" id="PF04083"/>
    </source>
</evidence>
<feature type="domain" description="Partial AB-hydrolase lipase" evidence="5">
    <location>
        <begin position="46"/>
        <end position="102"/>
    </location>
</feature>
<evidence type="ECO:0000256" key="2">
    <source>
        <dbReference type="PIRNR" id="PIRNR000862"/>
    </source>
</evidence>
<dbReference type="Proteomes" id="UP001408789">
    <property type="component" value="Unassembled WGS sequence"/>
</dbReference>
<evidence type="ECO:0000256" key="4">
    <source>
        <dbReference type="SAM" id="SignalP"/>
    </source>
</evidence>
<keyword evidence="4" id="KW-0732">Signal</keyword>
<keyword evidence="7" id="KW-1185">Reference proteome</keyword>
<evidence type="ECO:0000256" key="1">
    <source>
        <dbReference type="ARBA" id="ARBA00010701"/>
    </source>
</evidence>
<name>A0AAP0DLR4_9ASTR</name>
<dbReference type="PIRSF" id="PIRSF000862">
    <property type="entry name" value="Steryl_ester_lip"/>
    <property type="match status" value="1"/>
</dbReference>
<dbReference type="InterPro" id="IPR006693">
    <property type="entry name" value="AB_hydrolase_lipase"/>
</dbReference>
<dbReference type="Gene3D" id="3.40.50.1820">
    <property type="entry name" value="alpha/beta hydrolase"/>
    <property type="match status" value="1"/>
</dbReference>
<dbReference type="InterPro" id="IPR029058">
    <property type="entry name" value="AB_hydrolase_fold"/>
</dbReference>
<evidence type="ECO:0000313" key="6">
    <source>
        <dbReference type="EMBL" id="KAK9077380.1"/>
    </source>
</evidence>
<evidence type="ECO:0000256" key="3">
    <source>
        <dbReference type="PIRSR" id="PIRSR000862-1"/>
    </source>
</evidence>
<dbReference type="InterPro" id="IPR025483">
    <property type="entry name" value="Lipase_euk"/>
</dbReference>
<dbReference type="EMBL" id="JBCNJP010000007">
    <property type="protein sequence ID" value="KAK9077380.1"/>
    <property type="molecule type" value="Genomic_DNA"/>
</dbReference>
<dbReference type="SUPFAM" id="SSF53474">
    <property type="entry name" value="alpha/beta-Hydrolases"/>
    <property type="match status" value="1"/>
</dbReference>
<dbReference type="FunFam" id="3.40.50.1820:FF:000126">
    <property type="entry name" value="Lipase"/>
    <property type="match status" value="1"/>
</dbReference>
<dbReference type="GO" id="GO:0016788">
    <property type="term" value="F:hydrolase activity, acting on ester bonds"/>
    <property type="evidence" value="ECO:0007669"/>
    <property type="project" value="InterPro"/>
</dbReference>
<comment type="caution">
    <text evidence="6">The sequence shown here is derived from an EMBL/GenBank/DDBJ whole genome shotgun (WGS) entry which is preliminary data.</text>
</comment>
<dbReference type="AlphaFoldDB" id="A0AAP0DLR4"/>
<reference evidence="6 7" key="1">
    <citation type="submission" date="2024-04" db="EMBL/GenBank/DDBJ databases">
        <title>The reference genome of an endangered Asteraceae, Deinandra increscens subsp. villosa, native to the Central Coast of California.</title>
        <authorList>
            <person name="Guilliams M."/>
            <person name="Hasenstab-Lehman K."/>
            <person name="Meyer R."/>
            <person name="Mcevoy S."/>
        </authorList>
    </citation>
    <scope>NUCLEOTIDE SEQUENCE [LARGE SCALE GENOMIC DNA]</scope>
    <source>
        <tissue evidence="6">Leaf</tissue>
    </source>
</reference>
<sequence>MAYTIPITIVIFLNLILISKAARNLNPIGNQDESSLVSQVGICSLLIETQGYMCEEHKVTTKDGYILSLQHIPGGRDGTKADKPPVLLQHGVLMDGGTWVLNSRDESLGFILADGGFDVWIANTRGTNFSRGHTSLSPSDPAYWEWSWDELVAYDLPASIRFVHDQTGQNLHYIGHSLGTLIAFSAFSKDQTLNMLRSAVLLSPIAYLGQMSSTLARAGADAFLGETMYWLGVHEFAPRGEAVAGLLSVICMNPGSDCSDLMTSFTGPNCCVDSSMTDRFLEHEPQSTSTKNMIHLAQMIRTGTITMYDYGNANDNERHYGQATPPVYDMGSIPKDFPMYLSYGGADELSDVQDVKTLLESVKDHDQDKLVVQYKEDYAHADFVFAVNAKEVVYDPVMTFFNMH</sequence>
<feature type="active site" description="Charge relay system" evidence="3">
    <location>
        <position position="380"/>
    </location>
</feature>
<keyword evidence="2" id="KW-0378">Hydrolase</keyword>
<protein>
    <recommendedName>
        <fullName evidence="2">Lipase</fullName>
    </recommendedName>
</protein>